<reference evidence="2" key="2">
    <citation type="journal article" date="2024" name="Plant">
        <title>Genomic evolution and insights into agronomic trait innovations of Sesamum species.</title>
        <authorList>
            <person name="Miao H."/>
            <person name="Wang L."/>
            <person name="Qu L."/>
            <person name="Liu H."/>
            <person name="Sun Y."/>
            <person name="Le M."/>
            <person name="Wang Q."/>
            <person name="Wei S."/>
            <person name="Zheng Y."/>
            <person name="Lin W."/>
            <person name="Duan Y."/>
            <person name="Cao H."/>
            <person name="Xiong S."/>
            <person name="Wang X."/>
            <person name="Wei L."/>
            <person name="Li C."/>
            <person name="Ma Q."/>
            <person name="Ju M."/>
            <person name="Zhao R."/>
            <person name="Li G."/>
            <person name="Mu C."/>
            <person name="Tian Q."/>
            <person name="Mei H."/>
            <person name="Zhang T."/>
            <person name="Gao T."/>
            <person name="Zhang H."/>
        </authorList>
    </citation>
    <scope>NUCLEOTIDE SEQUENCE</scope>
    <source>
        <strain evidence="2">G01</strain>
    </source>
</reference>
<evidence type="ECO:0000259" key="1">
    <source>
        <dbReference type="Pfam" id="PF11721"/>
    </source>
</evidence>
<dbReference type="Pfam" id="PF11721">
    <property type="entry name" value="Malectin"/>
    <property type="match status" value="1"/>
</dbReference>
<name>A0AAW2L0D9_9LAMI</name>
<reference evidence="2" key="1">
    <citation type="submission" date="2020-06" db="EMBL/GenBank/DDBJ databases">
        <authorList>
            <person name="Li T."/>
            <person name="Hu X."/>
            <person name="Zhang T."/>
            <person name="Song X."/>
            <person name="Zhang H."/>
            <person name="Dai N."/>
            <person name="Sheng W."/>
            <person name="Hou X."/>
            <person name="Wei L."/>
        </authorList>
    </citation>
    <scope>NUCLEOTIDE SEQUENCE</scope>
    <source>
        <strain evidence="2">G01</strain>
        <tissue evidence="2">Leaf</tissue>
    </source>
</reference>
<gene>
    <name evidence="2" type="ORF">Sangu_2431000</name>
</gene>
<accession>A0AAW2L0D9</accession>
<dbReference type="InterPro" id="IPR021720">
    <property type="entry name" value="Malectin_dom"/>
</dbReference>
<feature type="domain" description="Malectin" evidence="1">
    <location>
        <begin position="7"/>
        <end position="62"/>
    </location>
</feature>
<comment type="caution">
    <text evidence="2">The sequence shown here is derived from an EMBL/GenBank/DDBJ whole genome shotgun (WGS) entry which is preliminary data.</text>
</comment>
<proteinExistence type="predicted"/>
<protein>
    <recommendedName>
        <fullName evidence="1">Malectin domain-containing protein</fullName>
    </recommendedName>
</protein>
<sequence>MFVGLPLQGQVVLTDFDIVREANGVRKGIYRDFNVYVNGSTLEIHLYLDGKAHSLQNRGVYGPGQIRYN</sequence>
<dbReference type="EMBL" id="JACGWK010000016">
    <property type="protein sequence ID" value="KAL0311363.1"/>
    <property type="molecule type" value="Genomic_DNA"/>
</dbReference>
<dbReference type="Gene3D" id="2.60.120.430">
    <property type="entry name" value="Galactose-binding lectin"/>
    <property type="match status" value="1"/>
</dbReference>
<dbReference type="AlphaFoldDB" id="A0AAW2L0D9"/>
<evidence type="ECO:0000313" key="2">
    <source>
        <dbReference type="EMBL" id="KAL0311363.1"/>
    </source>
</evidence>
<organism evidence="2">
    <name type="scientific">Sesamum angustifolium</name>
    <dbReference type="NCBI Taxonomy" id="2727405"/>
    <lineage>
        <taxon>Eukaryota</taxon>
        <taxon>Viridiplantae</taxon>
        <taxon>Streptophyta</taxon>
        <taxon>Embryophyta</taxon>
        <taxon>Tracheophyta</taxon>
        <taxon>Spermatophyta</taxon>
        <taxon>Magnoliopsida</taxon>
        <taxon>eudicotyledons</taxon>
        <taxon>Gunneridae</taxon>
        <taxon>Pentapetalae</taxon>
        <taxon>asterids</taxon>
        <taxon>lamiids</taxon>
        <taxon>Lamiales</taxon>
        <taxon>Pedaliaceae</taxon>
        <taxon>Sesamum</taxon>
    </lineage>
</organism>